<name>A0A7C8J5N2_9PEZI</name>
<keyword evidence="2" id="KW-1185">Reference proteome</keyword>
<dbReference type="EMBL" id="WUBL01000014">
    <property type="protein sequence ID" value="KAF2971379.1"/>
    <property type="molecule type" value="Genomic_DNA"/>
</dbReference>
<dbReference type="InParanoid" id="A0A7C8J5N2"/>
<protein>
    <submittedName>
        <fullName evidence="1">Uncharacterized protein</fullName>
    </submittedName>
</protein>
<dbReference type="OrthoDB" id="3727384at2759"/>
<sequence length="501" mass="55419">MFRISRPRNDFFIYILSVTSYSSLLIDAVTTNIPMGGGPPPVLATDCLNNSLTAPTWNVDSFRYEEINSIPTVSFILTSNMAHEELECFGQAKGHAQKVDGDCTGEDEKHQHSAQFSFDTSNWSLSIDQAWVCDDNAAEVPLEWRTGGRNYTWDAFGIISGTGIAGMGMVKLNITNLANQQTFSCSWQGKGHETSNVTIIDPPASVIPWPSDPGPAWYPCGAHSPNEHRNQSHNYEVETLVRLISAEERLLINQTWYCDDEGPASPIKFHASGAVDLPSLKCSERLKVEPDVADAYVPAGTPIINGSVCFGPDFNIDGEIESRYAMEPYALELPNPEAPKCTVHSFDPDKQFFLLSTAYVFRPHWWYFERDGEPKGGFDLTILSSITERELGCSGFSSKLNPNGTDFDPNYWFDCSLSPSDPSFIRGMRANYNANTNLLSVVMSWGCDELSPENPIVFTAFGRGEISKPECADDSDGTTRCLFPAPDNIPLPFTNITWNSS</sequence>
<proteinExistence type="predicted"/>
<organism evidence="1 2">
    <name type="scientific">Xylaria multiplex</name>
    <dbReference type="NCBI Taxonomy" id="323545"/>
    <lineage>
        <taxon>Eukaryota</taxon>
        <taxon>Fungi</taxon>
        <taxon>Dikarya</taxon>
        <taxon>Ascomycota</taxon>
        <taxon>Pezizomycotina</taxon>
        <taxon>Sordariomycetes</taxon>
        <taxon>Xylariomycetidae</taxon>
        <taxon>Xylariales</taxon>
        <taxon>Xylariaceae</taxon>
        <taxon>Xylaria</taxon>
    </lineage>
</organism>
<gene>
    <name evidence="1" type="ORF">GQX73_g2295</name>
</gene>
<dbReference type="Proteomes" id="UP000481858">
    <property type="component" value="Unassembled WGS sequence"/>
</dbReference>
<evidence type="ECO:0000313" key="1">
    <source>
        <dbReference type="EMBL" id="KAF2971379.1"/>
    </source>
</evidence>
<comment type="caution">
    <text evidence="1">The sequence shown here is derived from an EMBL/GenBank/DDBJ whole genome shotgun (WGS) entry which is preliminary data.</text>
</comment>
<dbReference type="AlphaFoldDB" id="A0A7C8J5N2"/>
<evidence type="ECO:0000313" key="2">
    <source>
        <dbReference type="Proteomes" id="UP000481858"/>
    </source>
</evidence>
<reference evidence="1 2" key="1">
    <citation type="submission" date="2019-12" db="EMBL/GenBank/DDBJ databases">
        <title>Draft genome sequence of the ascomycete Xylaria multiplex DSM 110363.</title>
        <authorList>
            <person name="Buettner E."/>
            <person name="Kellner H."/>
        </authorList>
    </citation>
    <scope>NUCLEOTIDE SEQUENCE [LARGE SCALE GENOMIC DNA]</scope>
    <source>
        <strain evidence="1 2">DSM 110363</strain>
    </source>
</reference>
<accession>A0A7C8J5N2</accession>